<keyword evidence="6 8" id="KW-0472">Membrane</keyword>
<accession>A0A654KFF0</accession>
<organism evidence="9 10">
    <name type="scientific">Taylorella equigenitalis (strain MCE9)</name>
    <dbReference type="NCBI Taxonomy" id="937774"/>
    <lineage>
        <taxon>Bacteria</taxon>
        <taxon>Pseudomonadati</taxon>
        <taxon>Pseudomonadota</taxon>
        <taxon>Betaproteobacteria</taxon>
        <taxon>Burkholderiales</taxon>
        <taxon>Alcaligenaceae</taxon>
        <taxon>Taylorella</taxon>
    </lineage>
</organism>
<dbReference type="GO" id="GO:0005886">
    <property type="term" value="C:plasma membrane"/>
    <property type="evidence" value="ECO:0007669"/>
    <property type="project" value="UniProtKB-SubCell"/>
</dbReference>
<evidence type="ECO:0000256" key="1">
    <source>
        <dbReference type="ARBA" id="ARBA00004651"/>
    </source>
</evidence>
<evidence type="ECO:0000256" key="6">
    <source>
        <dbReference type="ARBA" id="ARBA00023136"/>
    </source>
</evidence>
<evidence type="ECO:0000313" key="9">
    <source>
        <dbReference type="EMBL" id="ADU91105.1"/>
    </source>
</evidence>
<comment type="subcellular location">
    <subcellularLocation>
        <location evidence="1">Cell membrane</location>
        <topology evidence="1">Multi-pass membrane protein</topology>
    </subcellularLocation>
</comment>
<dbReference type="AlphaFoldDB" id="A0A654KFF0"/>
<keyword evidence="3" id="KW-1003">Cell membrane</keyword>
<reference evidence="9 10" key="1">
    <citation type="journal article" date="2011" name="J. Bacteriol.">
        <title>Genome sequence of Taylorella equigenitalis MCE9, the causative agent of contagious equine metritis.</title>
        <authorList>
            <person name="Hebert L."/>
            <person name="Moumen B."/>
            <person name="Duquesne F."/>
            <person name="Breuil M.F."/>
            <person name="Laugier C."/>
            <person name="Batto J.M."/>
            <person name="Renault P."/>
            <person name="Petry S."/>
        </authorList>
    </citation>
    <scope>NUCLEOTIDE SEQUENCE [LARGE SCALE GENOMIC DNA]</scope>
    <source>
        <strain evidence="9 10">MCE9</strain>
    </source>
</reference>
<evidence type="ECO:0000256" key="3">
    <source>
        <dbReference type="ARBA" id="ARBA00022475"/>
    </source>
</evidence>
<gene>
    <name evidence="9" type="ordered locus">TEQUI_0149</name>
</gene>
<feature type="transmembrane region" description="Helical" evidence="8">
    <location>
        <begin position="7"/>
        <end position="34"/>
    </location>
</feature>
<evidence type="ECO:0000256" key="2">
    <source>
        <dbReference type="ARBA" id="ARBA00008806"/>
    </source>
</evidence>
<dbReference type="InterPro" id="IPR051539">
    <property type="entry name" value="T4SS-coupling_protein"/>
</dbReference>
<comment type="similarity">
    <text evidence="2">Belongs to the VirD4/TraG family.</text>
</comment>
<evidence type="ECO:0000256" key="7">
    <source>
        <dbReference type="SAM" id="MobiDB-lite"/>
    </source>
</evidence>
<feature type="transmembrane region" description="Helical" evidence="8">
    <location>
        <begin position="54"/>
        <end position="79"/>
    </location>
</feature>
<dbReference type="KEGG" id="teq:TEQUI_0149"/>
<dbReference type="CDD" id="cd01127">
    <property type="entry name" value="TrwB_TraG_TraD_VirD4"/>
    <property type="match status" value="1"/>
</dbReference>
<evidence type="ECO:0000256" key="5">
    <source>
        <dbReference type="ARBA" id="ARBA00022989"/>
    </source>
</evidence>
<proteinExistence type="inferred from homology"/>
<protein>
    <submittedName>
        <fullName evidence="9">Type IV secretion system protein VirD4</fullName>
    </submittedName>
</protein>
<dbReference type="SUPFAM" id="SSF52540">
    <property type="entry name" value="P-loop containing nucleoside triphosphate hydrolases"/>
    <property type="match status" value="1"/>
</dbReference>
<dbReference type="InterPro" id="IPR027417">
    <property type="entry name" value="P-loop_NTPase"/>
</dbReference>
<sequence>MKEKKKGLVVVLIFWLVITLLGLAFGGFIFALLSGVKVFPNPVILFKYMEFWELFYYKIGVGIAFVFSLFGLALGFIVVNKKPRRELHGSARFANSVEIKNFNLFDEKHKDPEILIGKFDNKFLKWSGKQFAFLAAPTRSGKGVGIVIPNCLNYRDSMVVFDPKLENFQITGGFREKVLGQKVYLFNPSTKDFRSHCWNPMSYISRDKYRMVGDALNMANILYSSTESEGGGGNSKFFAEMAQKLFTGLVLYMVERENLEKGTDNWDDSKVPSMSLLQSLTTQYPSEYSSFANWIKKCVAVDKNYSQACKENLMSYATTSDQTGASILSSLVAPLSVFSDPIVQRVTSSDDFDLREVRKQKMTIYIGIQPNDIAKFSRLINLFVSQLISLNTEELPEQNKSLKYQCLLLLDEFAALGKVDIIEKSVAYIAGYNLRLLLIFQNMSQLNRIYTKDGARSLSTNFECQIIYPPRDNDDAKEYSEIIGYETYKSESKSKNKGQIGSSSTSISDQKRAVMNPEELRQMDKSDCIISMTGIYPIHAKKIIYYKDPFFKKRLGFEPSPIPLIKEFKESDVNNSDKTDTGKSGGINIEHAKQQKEEKLEYVSLLELMNDSDIDVKEVVEEIKDTFIEMLFPSLDEEEKEKIQKIIPRIQHACATSLKNTTVEEIISIKEEIKDSKNLSKRERKNDYDF</sequence>
<dbReference type="PANTHER" id="PTHR37937">
    <property type="entry name" value="CONJUGATIVE TRANSFER: DNA TRANSPORT"/>
    <property type="match status" value="1"/>
</dbReference>
<dbReference type="Proteomes" id="UP000007472">
    <property type="component" value="Chromosome"/>
</dbReference>
<name>A0A654KFF0_TAYEM</name>
<evidence type="ECO:0000313" key="10">
    <source>
        <dbReference type="Proteomes" id="UP000007472"/>
    </source>
</evidence>
<evidence type="ECO:0000256" key="8">
    <source>
        <dbReference type="SAM" id="Phobius"/>
    </source>
</evidence>
<feature type="compositionally biased region" description="Polar residues" evidence="7">
    <location>
        <begin position="497"/>
        <end position="508"/>
    </location>
</feature>
<dbReference type="PANTHER" id="PTHR37937:SF1">
    <property type="entry name" value="CONJUGATIVE TRANSFER: DNA TRANSPORT"/>
    <property type="match status" value="1"/>
</dbReference>
<dbReference type="EMBL" id="CP002456">
    <property type="protein sequence ID" value="ADU91105.1"/>
    <property type="molecule type" value="Genomic_DNA"/>
</dbReference>
<keyword evidence="5 8" id="KW-1133">Transmembrane helix</keyword>
<feature type="region of interest" description="Disordered" evidence="7">
    <location>
        <begin position="493"/>
        <end position="514"/>
    </location>
</feature>
<dbReference type="Pfam" id="PF02534">
    <property type="entry name" value="T4SS-DNA_transf"/>
    <property type="match status" value="1"/>
</dbReference>
<keyword evidence="4 8" id="KW-0812">Transmembrane</keyword>
<dbReference type="Gene3D" id="3.40.50.300">
    <property type="entry name" value="P-loop containing nucleotide triphosphate hydrolases"/>
    <property type="match status" value="1"/>
</dbReference>
<dbReference type="InterPro" id="IPR003688">
    <property type="entry name" value="TraG/VirD4"/>
</dbReference>
<evidence type="ECO:0000256" key="4">
    <source>
        <dbReference type="ARBA" id="ARBA00022692"/>
    </source>
</evidence>